<evidence type="ECO:0000313" key="3">
    <source>
        <dbReference type="Proteomes" id="UP000034044"/>
    </source>
</evidence>
<dbReference type="AlphaFoldDB" id="A0A0G0FTX6"/>
<dbReference type="EMBL" id="LBSR01000022">
    <property type="protein sequence ID" value="KKQ21327.1"/>
    <property type="molecule type" value="Genomic_DNA"/>
</dbReference>
<proteinExistence type="predicted"/>
<accession>A0A0G0FTX6</accession>
<keyword evidence="1" id="KW-0472">Membrane</keyword>
<keyword evidence="1" id="KW-0812">Transmembrane</keyword>
<keyword evidence="1" id="KW-1133">Transmembrane helix</keyword>
<feature type="transmembrane region" description="Helical" evidence="1">
    <location>
        <begin position="9"/>
        <end position="29"/>
    </location>
</feature>
<evidence type="ECO:0000313" key="2">
    <source>
        <dbReference type="EMBL" id="KKQ21327.1"/>
    </source>
</evidence>
<comment type="caution">
    <text evidence="2">The sequence shown here is derived from an EMBL/GenBank/DDBJ whole genome shotgun (WGS) entry which is preliminary data.</text>
</comment>
<evidence type="ECO:0000256" key="1">
    <source>
        <dbReference type="SAM" id="Phobius"/>
    </source>
</evidence>
<protein>
    <submittedName>
        <fullName evidence="2">Uncharacterized protein</fullName>
    </submittedName>
</protein>
<dbReference type="Proteomes" id="UP000034044">
    <property type="component" value="Unassembled WGS sequence"/>
</dbReference>
<gene>
    <name evidence="2" type="ORF">US36_C0022G0011</name>
</gene>
<reference evidence="2 3" key="1">
    <citation type="journal article" date="2015" name="Nature">
        <title>rRNA introns, odd ribosomes, and small enigmatic genomes across a large radiation of phyla.</title>
        <authorList>
            <person name="Brown C.T."/>
            <person name="Hug L.A."/>
            <person name="Thomas B.C."/>
            <person name="Sharon I."/>
            <person name="Castelle C.J."/>
            <person name="Singh A."/>
            <person name="Wilkins M.J."/>
            <person name="Williams K.H."/>
            <person name="Banfield J.F."/>
        </authorList>
    </citation>
    <scope>NUCLEOTIDE SEQUENCE [LARGE SCALE GENOMIC DNA]</scope>
</reference>
<name>A0A0G0FTX6_9BACT</name>
<organism evidence="2 3">
    <name type="scientific">Candidatus Wolfebacteria bacterium GW2011_GWC1_37_10</name>
    <dbReference type="NCBI Taxonomy" id="1619010"/>
    <lineage>
        <taxon>Bacteria</taxon>
        <taxon>Candidatus Wolfeibacteriota</taxon>
    </lineage>
</organism>
<sequence>MSVERMTKWIFLSVAVILNFFLIIVEYVWLSKYSIMIGEWECNLGWATFFAQLLYNILSFRIVGPTELGALLFFGRPIRDVDSGLRFVPFLVCRLARNTKNAIEIELPARPELIYRAERGKEEVVPENLLKLGFRPPIRVQFGWPGIKLETEDLGGKIKDPKTKEEEREKAIKTKELYDALNKLIIGEIFEGDPLNVRMTVETPLVVRLKISSLVNFLEVFGSIENAEDHIQDIAVAMLNREFSKITPAVAQHHLGTFSNLIKDDVIERIRSDKGSDCGVNIMTVLLRPFVYSHEFNAAIQEPAEERIEDAGRERNADYIIRECPKEILLDAAHRELREANRLYEFADIAM</sequence>